<dbReference type="InterPro" id="IPR010065">
    <property type="entry name" value="AA_ABC_transptr_permease_3TM"/>
</dbReference>
<gene>
    <name evidence="11" type="ORF">FHS12_000491</name>
</gene>
<evidence type="ECO:0000256" key="4">
    <source>
        <dbReference type="ARBA" id="ARBA00022475"/>
    </source>
</evidence>
<evidence type="ECO:0000256" key="9">
    <source>
        <dbReference type="RuleBase" id="RU363032"/>
    </source>
</evidence>
<evidence type="ECO:0000313" key="11">
    <source>
        <dbReference type="EMBL" id="MBB3087568.1"/>
    </source>
</evidence>
<keyword evidence="12" id="KW-1185">Reference proteome</keyword>
<evidence type="ECO:0000256" key="3">
    <source>
        <dbReference type="ARBA" id="ARBA00022448"/>
    </source>
</evidence>
<keyword evidence="6" id="KW-0029">Amino-acid transport</keyword>
<dbReference type="EMBL" id="JACHXG010000001">
    <property type="protein sequence ID" value="MBB3087568.1"/>
    <property type="molecule type" value="Genomic_DNA"/>
</dbReference>
<evidence type="ECO:0000256" key="6">
    <source>
        <dbReference type="ARBA" id="ARBA00022970"/>
    </source>
</evidence>
<feature type="transmembrane region" description="Helical" evidence="9">
    <location>
        <begin position="157"/>
        <end position="180"/>
    </location>
</feature>
<evidence type="ECO:0000256" key="5">
    <source>
        <dbReference type="ARBA" id="ARBA00022692"/>
    </source>
</evidence>
<dbReference type="RefSeq" id="WP_183541882.1">
    <property type="nucleotide sequence ID" value="NZ_BMQT01000001.1"/>
</dbReference>
<protein>
    <submittedName>
        <fullName evidence="11">Glutamate transport system permease protein</fullName>
    </submittedName>
</protein>
<dbReference type="InterPro" id="IPR043429">
    <property type="entry name" value="ArtM/GltK/GlnP/TcyL/YhdX-like"/>
</dbReference>
<dbReference type="GO" id="GO:0043190">
    <property type="term" value="C:ATP-binding cassette (ABC) transporter complex"/>
    <property type="evidence" value="ECO:0007669"/>
    <property type="project" value="InterPro"/>
</dbReference>
<evidence type="ECO:0000256" key="1">
    <source>
        <dbReference type="ARBA" id="ARBA00004651"/>
    </source>
</evidence>
<evidence type="ECO:0000256" key="7">
    <source>
        <dbReference type="ARBA" id="ARBA00022989"/>
    </source>
</evidence>
<dbReference type="Proteomes" id="UP000577707">
    <property type="component" value="Unassembled WGS sequence"/>
</dbReference>
<name>A0A7W5A0V0_9ACTN</name>
<keyword evidence="7 9" id="KW-1133">Transmembrane helix</keyword>
<evidence type="ECO:0000259" key="10">
    <source>
        <dbReference type="PROSITE" id="PS50928"/>
    </source>
</evidence>
<feature type="domain" description="ABC transmembrane type-1" evidence="10">
    <location>
        <begin position="15"/>
        <end position="222"/>
    </location>
</feature>
<keyword evidence="8 9" id="KW-0472">Membrane</keyword>
<feature type="transmembrane region" description="Helical" evidence="9">
    <location>
        <begin position="20"/>
        <end position="41"/>
    </location>
</feature>
<dbReference type="Gene3D" id="1.10.3720.10">
    <property type="entry name" value="MetI-like"/>
    <property type="match status" value="1"/>
</dbReference>
<dbReference type="PANTHER" id="PTHR30614">
    <property type="entry name" value="MEMBRANE COMPONENT OF AMINO ACID ABC TRANSPORTER"/>
    <property type="match status" value="1"/>
</dbReference>
<proteinExistence type="inferred from homology"/>
<dbReference type="GO" id="GO:0006865">
    <property type="term" value="P:amino acid transport"/>
    <property type="evidence" value="ECO:0007669"/>
    <property type="project" value="UniProtKB-KW"/>
</dbReference>
<dbReference type="GO" id="GO:0022857">
    <property type="term" value="F:transmembrane transporter activity"/>
    <property type="evidence" value="ECO:0007669"/>
    <property type="project" value="InterPro"/>
</dbReference>
<dbReference type="InterPro" id="IPR000515">
    <property type="entry name" value="MetI-like"/>
</dbReference>
<dbReference type="PANTHER" id="PTHR30614:SF37">
    <property type="entry name" value="AMINO-ACID ABC TRANSPORTER PERMEASE PROTEIN YHDX-RELATED"/>
    <property type="match status" value="1"/>
</dbReference>
<keyword evidence="4" id="KW-1003">Cell membrane</keyword>
<reference evidence="11 12" key="1">
    <citation type="submission" date="2020-08" db="EMBL/GenBank/DDBJ databases">
        <title>Genomic Encyclopedia of Type Strains, Phase III (KMG-III): the genomes of soil and plant-associated and newly described type strains.</title>
        <authorList>
            <person name="Whitman W."/>
        </authorList>
    </citation>
    <scope>NUCLEOTIDE SEQUENCE [LARGE SCALE GENOMIC DNA]</scope>
    <source>
        <strain evidence="11 12">CECT 3302</strain>
    </source>
</reference>
<dbReference type="CDD" id="cd06261">
    <property type="entry name" value="TM_PBP2"/>
    <property type="match status" value="1"/>
</dbReference>
<keyword evidence="3 9" id="KW-0813">Transport</keyword>
<organism evidence="11 12">
    <name type="scientific">Nocardioides albus</name>
    <dbReference type="NCBI Taxonomy" id="1841"/>
    <lineage>
        <taxon>Bacteria</taxon>
        <taxon>Bacillati</taxon>
        <taxon>Actinomycetota</taxon>
        <taxon>Actinomycetes</taxon>
        <taxon>Propionibacteriales</taxon>
        <taxon>Nocardioidaceae</taxon>
        <taxon>Nocardioides</taxon>
    </lineage>
</organism>
<dbReference type="PROSITE" id="PS50928">
    <property type="entry name" value="ABC_TM1"/>
    <property type="match status" value="1"/>
</dbReference>
<comment type="subcellular location">
    <subcellularLocation>
        <location evidence="1 9">Cell membrane</location>
        <topology evidence="1 9">Multi-pass membrane protein</topology>
    </subcellularLocation>
</comment>
<evidence type="ECO:0000256" key="8">
    <source>
        <dbReference type="ARBA" id="ARBA00023136"/>
    </source>
</evidence>
<feature type="transmembrane region" description="Helical" evidence="9">
    <location>
        <begin position="53"/>
        <end position="76"/>
    </location>
</feature>
<feature type="transmembrane region" description="Helical" evidence="9">
    <location>
        <begin position="200"/>
        <end position="225"/>
    </location>
</feature>
<evidence type="ECO:0000313" key="12">
    <source>
        <dbReference type="Proteomes" id="UP000577707"/>
    </source>
</evidence>
<dbReference type="SUPFAM" id="SSF161098">
    <property type="entry name" value="MetI-like"/>
    <property type="match status" value="1"/>
</dbReference>
<dbReference type="NCBIfam" id="TIGR01726">
    <property type="entry name" value="HEQRo_perm_3TM"/>
    <property type="match status" value="1"/>
</dbReference>
<comment type="similarity">
    <text evidence="2">Belongs to the binding-protein-dependent transport system permease family. HisMQ subfamily.</text>
</comment>
<keyword evidence="5 9" id="KW-0812">Transmembrane</keyword>
<dbReference type="InterPro" id="IPR035906">
    <property type="entry name" value="MetI-like_sf"/>
</dbReference>
<dbReference type="AlphaFoldDB" id="A0A7W5A0V0"/>
<sequence>MDLFSEYGSAILEAFLLTLRLAVFSGTFALLLGVVLAVFRVSPVPVLRWIGAAIVYTFRNTPLTLVMFFALFGLVYQLHIYGPPEEVTLSLSEQNFWMAVLALSVYTSTFVCEVLRSGINTVPLGQAEAARAVGLTFSQNLRLIVLPQALRSVLNPLASVIIAMIKNTTVAVTIGVVTATGVNEASGQMRTMMENEPNQIVLIFIIFSIGFMLMTLPVGFLAGWASKKFAVIR</sequence>
<dbReference type="Pfam" id="PF00528">
    <property type="entry name" value="BPD_transp_1"/>
    <property type="match status" value="1"/>
</dbReference>
<comment type="caution">
    <text evidence="11">The sequence shown here is derived from an EMBL/GenBank/DDBJ whole genome shotgun (WGS) entry which is preliminary data.</text>
</comment>
<evidence type="ECO:0000256" key="2">
    <source>
        <dbReference type="ARBA" id="ARBA00010072"/>
    </source>
</evidence>
<accession>A0A7W5A0V0</accession>
<feature type="transmembrane region" description="Helical" evidence="9">
    <location>
        <begin position="96"/>
        <end position="115"/>
    </location>
</feature>